<feature type="region of interest" description="Disordered" evidence="11">
    <location>
        <begin position="1"/>
        <end position="64"/>
    </location>
</feature>
<feature type="binding site" evidence="9">
    <location>
        <position position="171"/>
    </location>
    <ligand>
        <name>substrate</name>
    </ligand>
</feature>
<feature type="binding site" evidence="9">
    <location>
        <position position="219"/>
    </location>
    <ligand>
        <name>substrate</name>
    </ligand>
</feature>
<dbReference type="GO" id="GO:0000272">
    <property type="term" value="P:polysaccharide catabolic process"/>
    <property type="evidence" value="ECO:0007669"/>
    <property type="project" value="UniProtKB-KW"/>
</dbReference>
<evidence type="ECO:0000256" key="9">
    <source>
        <dbReference type="PIRSR" id="PIRSR601554-2"/>
    </source>
</evidence>
<comment type="catalytic activity">
    <reaction evidence="1 10">
        <text>Hydrolysis of (1-&gt;4)-alpha-D-glucosidic linkages in polysaccharides so as to remove successive maltose units from the non-reducing ends of the chains.</text>
        <dbReference type="EC" id="3.2.1.2"/>
    </reaction>
</comment>
<dbReference type="Proteomes" id="UP000825935">
    <property type="component" value="Chromosome 6"/>
</dbReference>
<dbReference type="PRINTS" id="PR00750">
    <property type="entry name" value="BETAAMYLASE"/>
</dbReference>
<dbReference type="InterPro" id="IPR017853">
    <property type="entry name" value="GH"/>
</dbReference>
<evidence type="ECO:0000313" key="12">
    <source>
        <dbReference type="EMBL" id="KAH7434281.1"/>
    </source>
</evidence>
<evidence type="ECO:0000256" key="2">
    <source>
        <dbReference type="ARBA" id="ARBA00005652"/>
    </source>
</evidence>
<evidence type="ECO:0000256" key="3">
    <source>
        <dbReference type="ARBA" id="ARBA00012594"/>
    </source>
</evidence>
<dbReference type="PRINTS" id="PR00842">
    <property type="entry name" value="GLHYDLASE14B"/>
</dbReference>
<keyword evidence="4 10" id="KW-0378">Hydrolase</keyword>
<protein>
    <recommendedName>
        <fullName evidence="3 10">Beta-amylase</fullName>
        <ecNumber evidence="3 10">3.2.1.2</ecNumber>
    </recommendedName>
</protein>
<proteinExistence type="inferred from homology"/>
<dbReference type="AlphaFoldDB" id="A0A8T2UDD9"/>
<feature type="binding site" evidence="9">
    <location>
        <begin position="501"/>
        <end position="502"/>
    </location>
    <ligand>
        <name>substrate</name>
    </ligand>
</feature>
<accession>A0A8T2UDD9</accession>
<evidence type="ECO:0000313" key="13">
    <source>
        <dbReference type="Proteomes" id="UP000825935"/>
    </source>
</evidence>
<feature type="compositionally biased region" description="Polar residues" evidence="11">
    <location>
        <begin position="37"/>
        <end position="50"/>
    </location>
</feature>
<dbReference type="EMBL" id="CM035411">
    <property type="protein sequence ID" value="KAH7434281.1"/>
    <property type="molecule type" value="Genomic_DNA"/>
</dbReference>
<sequence>MAFQSSSFSGSIPGNTPESIRGLWSDVHDKQPPVTRRSAQGFYNSSNHPGSNFDGAAPSASPPSSFISGDEWWKKKETVPPSAVLWPSLESSFLVGDKLFELQGSSDPNLTEKEYVYIDTPSSRGANGGVPVYVMLPLDSVNQNSTLNRPRAMNASMRALKTAGVEGLMVDVWWGIVEAGEPMAYNWGGYKELIAMAKEHGLKMQMVMSFHQCGGNVGDSCWIPLPQWVREEIDKNPDVVYTDKDGRRNYEYLSLGCDSLPLLQGRSPIEAYSDFMRAFRDEFKDYLGDVIVEIQVGLGPAGELRYPAYPEINNTWQFPGIGEFQCYDKYMLASLRAVAEQAGHPEWGKGGPHDAGQYKQFPEETGFFHENGSWNTPYGEFFLEWYSGILLQHGERILSAAEGIFRGTGCKLSGKVAGIHWHYSTPSHSAELTAGYYNTRTRDGYLPIAQMFGKHGVTLNFTCFEMRDEEQPFNANCSPEGLLRQVTFAARKAGVPLAGENALMRFDECAYNQVVKNSRLMSEHEDDLPDVYELMCSFTFLRMSEQLFQSDNWRRFVQFVREMAERQSRQPWEAKHHALESHMHATQPLVQEAEAAMMQK</sequence>
<dbReference type="Gene3D" id="3.20.20.80">
    <property type="entry name" value="Glycosidases"/>
    <property type="match status" value="1"/>
</dbReference>
<feature type="binding site" evidence="9">
    <location>
        <position position="420"/>
    </location>
    <ligand>
        <name>substrate</name>
    </ligand>
</feature>
<feature type="binding site" evidence="9">
    <location>
        <position position="211"/>
    </location>
    <ligand>
        <name>substrate</name>
    </ligand>
</feature>
<evidence type="ECO:0000256" key="10">
    <source>
        <dbReference type="RuleBase" id="RU000509"/>
    </source>
</evidence>
<dbReference type="InterPro" id="IPR018238">
    <property type="entry name" value="Glyco_hydro_14_CS"/>
</dbReference>
<dbReference type="PANTHER" id="PTHR31352">
    <property type="entry name" value="BETA-AMYLASE 1, CHLOROPLASTIC"/>
    <property type="match status" value="1"/>
</dbReference>
<feature type="binding site" evidence="9">
    <location>
        <position position="415"/>
    </location>
    <ligand>
        <name>substrate</name>
    </ligand>
</feature>
<feature type="active site" description="Proton donor" evidence="8">
    <location>
        <position position="303"/>
    </location>
</feature>
<feature type="compositionally biased region" description="Polar residues" evidence="11">
    <location>
        <begin position="1"/>
        <end position="18"/>
    </location>
</feature>
<dbReference type="Pfam" id="PF01373">
    <property type="entry name" value="Glyco_hydro_14"/>
    <property type="match status" value="1"/>
</dbReference>
<evidence type="ECO:0000256" key="8">
    <source>
        <dbReference type="PIRSR" id="PIRSR601554-1"/>
    </source>
</evidence>
<comment type="caution">
    <text evidence="12">The sequence shown here is derived from an EMBL/GenBank/DDBJ whole genome shotgun (WGS) entry which is preliminary data.</text>
</comment>
<reference evidence="12" key="1">
    <citation type="submission" date="2021-08" db="EMBL/GenBank/DDBJ databases">
        <title>WGS assembly of Ceratopteris richardii.</title>
        <authorList>
            <person name="Marchant D.B."/>
            <person name="Chen G."/>
            <person name="Jenkins J."/>
            <person name="Shu S."/>
            <person name="Leebens-Mack J."/>
            <person name="Grimwood J."/>
            <person name="Schmutz J."/>
            <person name="Soltis P."/>
            <person name="Soltis D."/>
            <person name="Chen Z.-H."/>
        </authorList>
    </citation>
    <scope>NUCLEOTIDE SEQUENCE</scope>
    <source>
        <strain evidence="12">Whitten #5841</strain>
        <tissue evidence="12">Leaf</tissue>
    </source>
</reference>
<feature type="active site" description="Proton acceptor" evidence="8">
    <location>
        <position position="500"/>
    </location>
</feature>
<dbReference type="PANTHER" id="PTHR31352:SF31">
    <property type="entry name" value="BETA-AMYLASE 1, CHLOROPLASTIC"/>
    <property type="match status" value="1"/>
</dbReference>
<keyword evidence="5 10" id="KW-0119">Carbohydrate metabolism</keyword>
<dbReference type="PROSITE" id="PS00506">
    <property type="entry name" value="BETA_AMYLASE_1"/>
    <property type="match status" value="1"/>
</dbReference>
<evidence type="ECO:0000256" key="4">
    <source>
        <dbReference type="ARBA" id="ARBA00022801"/>
    </source>
</evidence>
<dbReference type="InterPro" id="IPR001371">
    <property type="entry name" value="Glyco_hydro_14B_pln"/>
</dbReference>
<dbReference type="SUPFAM" id="SSF51445">
    <property type="entry name" value="(Trans)glycosidases"/>
    <property type="match status" value="1"/>
</dbReference>
<organism evidence="12 13">
    <name type="scientific">Ceratopteris richardii</name>
    <name type="common">Triangle waterfern</name>
    <dbReference type="NCBI Taxonomy" id="49495"/>
    <lineage>
        <taxon>Eukaryota</taxon>
        <taxon>Viridiplantae</taxon>
        <taxon>Streptophyta</taxon>
        <taxon>Embryophyta</taxon>
        <taxon>Tracheophyta</taxon>
        <taxon>Polypodiopsida</taxon>
        <taxon>Polypodiidae</taxon>
        <taxon>Polypodiales</taxon>
        <taxon>Pteridineae</taxon>
        <taxon>Pteridaceae</taxon>
        <taxon>Parkerioideae</taxon>
        <taxon>Ceratopteris</taxon>
    </lineage>
</organism>
<gene>
    <name evidence="12" type="ORF">KP509_06G009200</name>
</gene>
<comment type="similarity">
    <text evidence="2 10">Belongs to the glycosyl hydrolase 14 family.</text>
</comment>
<keyword evidence="13" id="KW-1185">Reference proteome</keyword>
<keyword evidence="7 10" id="KW-0624">Polysaccharide degradation</keyword>
<evidence type="ECO:0000256" key="6">
    <source>
        <dbReference type="ARBA" id="ARBA00023295"/>
    </source>
</evidence>
<evidence type="ECO:0000256" key="7">
    <source>
        <dbReference type="ARBA" id="ARBA00023326"/>
    </source>
</evidence>
<dbReference type="OMA" id="HHALESH"/>
<dbReference type="OrthoDB" id="1660156at2759"/>
<name>A0A8T2UDD9_CERRI</name>
<dbReference type="EC" id="3.2.1.2" evidence="3 10"/>
<evidence type="ECO:0000256" key="1">
    <source>
        <dbReference type="ARBA" id="ARBA00000546"/>
    </source>
</evidence>
<feature type="binding site" evidence="9">
    <location>
        <position position="462"/>
    </location>
    <ligand>
        <name>substrate</name>
    </ligand>
</feature>
<feature type="binding site" evidence="9">
    <location>
        <position position="542"/>
    </location>
    <ligand>
        <name>substrate</name>
    </ligand>
</feature>
<evidence type="ECO:0000256" key="5">
    <source>
        <dbReference type="ARBA" id="ARBA00023277"/>
    </source>
</evidence>
<dbReference type="GO" id="GO:0016161">
    <property type="term" value="F:beta-amylase activity"/>
    <property type="evidence" value="ECO:0007669"/>
    <property type="project" value="UniProtKB-EC"/>
</dbReference>
<evidence type="ECO:0000256" key="11">
    <source>
        <dbReference type="SAM" id="MobiDB-lite"/>
    </source>
</evidence>
<keyword evidence="6 10" id="KW-0326">Glycosidase</keyword>
<dbReference type="InterPro" id="IPR001554">
    <property type="entry name" value="Glyco_hydro_14"/>
</dbReference>